<dbReference type="GO" id="GO:0046872">
    <property type="term" value="F:metal ion binding"/>
    <property type="evidence" value="ECO:0007669"/>
    <property type="project" value="UniProtKB-UniRule"/>
</dbReference>
<keyword evidence="15" id="KW-1185">Reference proteome</keyword>
<organism evidence="14 15">
    <name type="scientific">Allosediminivita pacifica</name>
    <dbReference type="NCBI Taxonomy" id="1267769"/>
    <lineage>
        <taxon>Bacteria</taxon>
        <taxon>Pseudomonadati</taxon>
        <taxon>Pseudomonadota</taxon>
        <taxon>Alphaproteobacteria</taxon>
        <taxon>Rhodobacterales</taxon>
        <taxon>Paracoccaceae</taxon>
        <taxon>Allosediminivita</taxon>
    </lineage>
</organism>
<evidence type="ECO:0000256" key="2">
    <source>
        <dbReference type="ARBA" id="ARBA00005404"/>
    </source>
</evidence>
<comment type="caution">
    <text evidence="14">The sequence shown here is derived from an EMBL/GenBank/DDBJ whole genome shotgun (WGS) entry which is preliminary data.</text>
</comment>
<comment type="cofactor">
    <cofactor evidence="10">
        <name>[2Fe-2S] cluster</name>
        <dbReference type="ChEBI" id="CHEBI:190135"/>
    </cofactor>
    <text evidence="10">Binds 1 [2Fe-2S] cluster per subunit.</text>
</comment>
<evidence type="ECO:0000256" key="5">
    <source>
        <dbReference type="ARBA" id="ARBA00022967"/>
    </source>
</evidence>
<dbReference type="PROSITE" id="PS00641">
    <property type="entry name" value="COMPLEX1_75K_1"/>
    <property type="match status" value="1"/>
</dbReference>
<dbReference type="Gene3D" id="3.40.50.740">
    <property type="match status" value="1"/>
</dbReference>
<keyword evidence="7 10" id="KW-0411">Iron-sulfur</keyword>
<comment type="function">
    <text evidence="10">NDH-1 shuttles electrons from NADH, via FMN and iron-sulfur (Fe-S) centers, to quinones in the respiratory chain. Couples the redox reaction to proton translocation (for every two electrons transferred, four hydrogen ions are translocated across the cytoplasmic membrane), and thus conserves the redox energy in a proton gradient.</text>
</comment>
<dbReference type="Pfam" id="PF09326">
    <property type="entry name" value="NADH_dhqG_C"/>
    <property type="match status" value="1"/>
</dbReference>
<dbReference type="Gene3D" id="3.10.20.740">
    <property type="match status" value="1"/>
</dbReference>
<keyword evidence="3 10" id="KW-0004">4Fe-4S</keyword>
<sequence>MTDMRTIIIDGKEHEVDSAMTLIQACEEAGIEIPRFCYHERLSIAGNCRMCLVEVVGGPPKPAASCAMQVKDMRPGKNGEPPEIKTNSPMVKKAREGVMEFLLINHPLDCPICDQGGECDLQDQAMAYGVDFSRYREPKRAVEDLDLGPLVETHMTRCISCTRCVRFITEVAGMPELGQTGRGEDAEITSYLGQTLESEMQGNIIDLCPVGALVSKPYAFTARPWELTKTESIDVMDALGSSIRVDCKGREVMRFLPRNHDGVNEEWISDKTRFVWDGLRRQRLDKPYIRKNGKLTPATWPEALSAAASAMKGAKKVAGLVGDLAPVEAAYGLKTLVESLGGNVESRVDGAKLPAGNRSGYVGTASIEDVDMADSIVLIGTNPRHEAPVLNARIRKAWLNGAQVSRVGQPDDLTFDVEELGTGRDSLSKFADKDHSDKKGTAGVVIVGQGALTGDDGAAVLATAMKIAEASGAKLMVLHTAASRVGAMDAGAVTEGGLEAALDGADVIYNLGADEIQIADGAFVIYQGSHGDRGAHRADVILPAAAYTEEQGLFVNTEGRPQMALRASFPPGEAKENWAILRALSAEAGKTLPWDSLAQLRQKLVADAPQLKGIDSVPENEWQAVEAGKLGDGDFVSPVSDFWLSNPIARASELMAELSRRAKERAEAPIAAE</sequence>
<dbReference type="InterPro" id="IPR054351">
    <property type="entry name" value="NADH_UbQ_OxRdtase_ferredoxin"/>
</dbReference>
<dbReference type="GO" id="GO:0008137">
    <property type="term" value="F:NADH dehydrogenase (ubiquinone) activity"/>
    <property type="evidence" value="ECO:0007669"/>
    <property type="project" value="UniProtKB-UniRule"/>
</dbReference>
<evidence type="ECO:0000256" key="8">
    <source>
        <dbReference type="ARBA" id="ARBA00023027"/>
    </source>
</evidence>
<keyword evidence="10" id="KW-0001">2Fe-2S</keyword>
<dbReference type="InterPro" id="IPR019574">
    <property type="entry name" value="NADH_UbQ_OxRdtase_Gsu_4Fe4S-bd"/>
</dbReference>
<evidence type="ECO:0000313" key="14">
    <source>
        <dbReference type="EMBL" id="PTX50216.1"/>
    </source>
</evidence>
<comment type="cofactor">
    <cofactor evidence="1 10">
        <name>[4Fe-4S] cluster</name>
        <dbReference type="ChEBI" id="CHEBI:49883"/>
    </cofactor>
</comment>
<comment type="catalytic activity">
    <reaction evidence="9 10">
        <text>a quinone + NADH + 5 H(+)(in) = a quinol + NAD(+) + 4 H(+)(out)</text>
        <dbReference type="Rhea" id="RHEA:57888"/>
        <dbReference type="ChEBI" id="CHEBI:15378"/>
        <dbReference type="ChEBI" id="CHEBI:24646"/>
        <dbReference type="ChEBI" id="CHEBI:57540"/>
        <dbReference type="ChEBI" id="CHEBI:57945"/>
        <dbReference type="ChEBI" id="CHEBI:132124"/>
    </reaction>
</comment>
<dbReference type="InterPro" id="IPR036010">
    <property type="entry name" value="2Fe-2S_ferredoxin-like_sf"/>
</dbReference>
<name>A0A2T6B2B3_9RHOB</name>
<dbReference type="PANTHER" id="PTHR43105:SF13">
    <property type="entry name" value="NADH-UBIQUINONE OXIDOREDUCTASE 75 KDA SUBUNIT, MITOCHONDRIAL"/>
    <property type="match status" value="1"/>
</dbReference>
<evidence type="ECO:0000259" key="11">
    <source>
        <dbReference type="PROSITE" id="PS51085"/>
    </source>
</evidence>
<dbReference type="InterPro" id="IPR006656">
    <property type="entry name" value="Mopterin_OxRdtase"/>
</dbReference>
<dbReference type="PROSITE" id="PS51085">
    <property type="entry name" value="2FE2S_FER_2"/>
    <property type="match status" value="1"/>
</dbReference>
<dbReference type="GO" id="GO:0042773">
    <property type="term" value="P:ATP synthesis coupled electron transport"/>
    <property type="evidence" value="ECO:0007669"/>
    <property type="project" value="InterPro"/>
</dbReference>
<dbReference type="InterPro" id="IPR015405">
    <property type="entry name" value="NDUFS1-like_C"/>
</dbReference>
<keyword evidence="5 10" id="KW-1278">Translocase</keyword>
<evidence type="ECO:0000256" key="3">
    <source>
        <dbReference type="ARBA" id="ARBA00022485"/>
    </source>
</evidence>
<evidence type="ECO:0000256" key="1">
    <source>
        <dbReference type="ARBA" id="ARBA00001966"/>
    </source>
</evidence>
<dbReference type="Pfam" id="PF22117">
    <property type="entry name" value="Fer4_Nqo3"/>
    <property type="match status" value="1"/>
</dbReference>
<evidence type="ECO:0000313" key="15">
    <source>
        <dbReference type="Proteomes" id="UP000244069"/>
    </source>
</evidence>
<dbReference type="SUPFAM" id="SSF53706">
    <property type="entry name" value="Formate dehydrogenase/DMSO reductase, domains 1-3"/>
    <property type="match status" value="1"/>
</dbReference>
<dbReference type="Pfam" id="PF00384">
    <property type="entry name" value="Molybdopterin"/>
    <property type="match status" value="1"/>
</dbReference>
<evidence type="ECO:0000256" key="6">
    <source>
        <dbReference type="ARBA" id="ARBA00023004"/>
    </source>
</evidence>
<evidence type="ECO:0000256" key="4">
    <source>
        <dbReference type="ARBA" id="ARBA00022723"/>
    </source>
</evidence>
<protein>
    <recommendedName>
        <fullName evidence="10">NADH-quinone oxidoreductase</fullName>
        <ecNumber evidence="10">7.1.1.-</ecNumber>
    </recommendedName>
</protein>
<dbReference type="PROSITE" id="PS00642">
    <property type="entry name" value="COMPLEX1_75K_2"/>
    <property type="match status" value="1"/>
</dbReference>
<feature type="domain" description="4Fe-4S His(Cys)3-ligated-type" evidence="13">
    <location>
        <begin position="90"/>
        <end position="129"/>
    </location>
</feature>
<evidence type="ECO:0000259" key="13">
    <source>
        <dbReference type="PROSITE" id="PS51839"/>
    </source>
</evidence>
<keyword evidence="8 10" id="KW-0520">NAD</keyword>
<keyword evidence="10" id="KW-0874">Quinone</keyword>
<dbReference type="OrthoDB" id="9816402at2"/>
<dbReference type="GO" id="GO:0048038">
    <property type="term" value="F:quinone binding"/>
    <property type="evidence" value="ECO:0007669"/>
    <property type="project" value="UniProtKB-UniRule"/>
</dbReference>
<keyword evidence="6 10" id="KW-0408">Iron</keyword>
<accession>A0A2T6B2B3</accession>
<dbReference type="SMART" id="SM00929">
    <property type="entry name" value="NADH-G_4Fe-4S_3"/>
    <property type="match status" value="1"/>
</dbReference>
<dbReference type="Pfam" id="PF10588">
    <property type="entry name" value="NADH-G_4Fe-4S_3"/>
    <property type="match status" value="1"/>
</dbReference>
<dbReference type="CDD" id="cd00207">
    <property type="entry name" value="fer2"/>
    <property type="match status" value="1"/>
</dbReference>
<dbReference type="PROSITE" id="PS51839">
    <property type="entry name" value="4FE4S_HC3"/>
    <property type="match status" value="1"/>
</dbReference>
<evidence type="ECO:0000256" key="10">
    <source>
        <dbReference type="RuleBase" id="RU003525"/>
    </source>
</evidence>
<dbReference type="FunFam" id="3.30.70.20:FF:000002">
    <property type="entry name" value="NADH-ubiquinone oxidoreductase 75 kDa subunit"/>
    <property type="match status" value="1"/>
</dbReference>
<dbReference type="SUPFAM" id="SSF54292">
    <property type="entry name" value="2Fe-2S ferredoxin-like"/>
    <property type="match status" value="1"/>
</dbReference>
<evidence type="ECO:0000256" key="7">
    <source>
        <dbReference type="ARBA" id="ARBA00023014"/>
    </source>
</evidence>
<dbReference type="PROSITE" id="PS00643">
    <property type="entry name" value="COMPLEX1_75K_3"/>
    <property type="match status" value="1"/>
</dbReference>
<dbReference type="PROSITE" id="PS51669">
    <property type="entry name" value="4FE4S_MOW_BIS_MGD"/>
    <property type="match status" value="1"/>
</dbReference>
<dbReference type="RefSeq" id="WP_107975136.1">
    <property type="nucleotide sequence ID" value="NZ_BMEZ01000005.1"/>
</dbReference>
<dbReference type="SUPFAM" id="SSF54862">
    <property type="entry name" value="4Fe-4S ferredoxins"/>
    <property type="match status" value="1"/>
</dbReference>
<dbReference type="GO" id="GO:0051537">
    <property type="term" value="F:2 iron, 2 sulfur cluster binding"/>
    <property type="evidence" value="ECO:0007669"/>
    <property type="project" value="UniProtKB-UniRule"/>
</dbReference>
<feature type="domain" description="4Fe-4S Mo/W bis-MGD-type" evidence="12">
    <location>
        <begin position="227"/>
        <end position="283"/>
    </location>
</feature>
<dbReference type="Pfam" id="PF22151">
    <property type="entry name" value="Fer4_NDSU1"/>
    <property type="match status" value="1"/>
</dbReference>
<dbReference type="Pfam" id="PF13510">
    <property type="entry name" value="Fer2_4"/>
    <property type="match status" value="1"/>
</dbReference>
<dbReference type="GO" id="GO:0016020">
    <property type="term" value="C:membrane"/>
    <property type="evidence" value="ECO:0007669"/>
    <property type="project" value="InterPro"/>
</dbReference>
<dbReference type="EMBL" id="QBKN01000005">
    <property type="protein sequence ID" value="PTX50216.1"/>
    <property type="molecule type" value="Genomic_DNA"/>
</dbReference>
<comment type="similarity">
    <text evidence="2 10">Belongs to the complex I 75 kDa subunit family.</text>
</comment>
<dbReference type="EC" id="7.1.1.-" evidence="10"/>
<dbReference type="Gene3D" id="3.30.200.210">
    <property type="match status" value="1"/>
</dbReference>
<reference evidence="14 15" key="1">
    <citation type="submission" date="2018-04" db="EMBL/GenBank/DDBJ databases">
        <title>Genomic Encyclopedia of Archaeal and Bacterial Type Strains, Phase II (KMG-II): from individual species to whole genera.</title>
        <authorList>
            <person name="Goeker M."/>
        </authorList>
    </citation>
    <scope>NUCLEOTIDE SEQUENCE [LARGE SCALE GENOMIC DNA]</scope>
    <source>
        <strain evidence="14 15">DSM 29329</strain>
    </source>
</reference>
<dbReference type="PANTHER" id="PTHR43105">
    <property type="entry name" value="RESPIRATORY NITRATE REDUCTASE"/>
    <property type="match status" value="1"/>
</dbReference>
<dbReference type="GO" id="GO:0051539">
    <property type="term" value="F:4 iron, 4 sulfur cluster binding"/>
    <property type="evidence" value="ECO:0007669"/>
    <property type="project" value="UniProtKB-KW"/>
</dbReference>
<gene>
    <name evidence="14" type="ORF">C8N44_10576</name>
</gene>
<dbReference type="InterPro" id="IPR006963">
    <property type="entry name" value="Mopterin_OxRdtase_4Fe-4S_dom"/>
</dbReference>
<keyword evidence="4 10" id="KW-0479">Metal-binding</keyword>
<dbReference type="InterPro" id="IPR050123">
    <property type="entry name" value="Prok_molybdopt-oxidoreductase"/>
</dbReference>
<dbReference type="FunFam" id="3.10.20.740:FF:000001">
    <property type="entry name" value="NADH-quinone oxidoreductase subunit G"/>
    <property type="match status" value="1"/>
</dbReference>
<dbReference type="NCBIfam" id="TIGR01973">
    <property type="entry name" value="NuoG"/>
    <property type="match status" value="1"/>
</dbReference>
<dbReference type="InterPro" id="IPR001041">
    <property type="entry name" value="2Fe-2S_ferredoxin-type"/>
</dbReference>
<feature type="domain" description="2Fe-2S ferredoxin-type" evidence="11">
    <location>
        <begin position="2"/>
        <end position="90"/>
    </location>
</feature>
<dbReference type="Proteomes" id="UP000244069">
    <property type="component" value="Unassembled WGS sequence"/>
</dbReference>
<dbReference type="InterPro" id="IPR010228">
    <property type="entry name" value="NADH_UbQ_OxRdtase_Gsu"/>
</dbReference>
<proteinExistence type="inferred from homology"/>
<dbReference type="GO" id="GO:0016651">
    <property type="term" value="F:oxidoreductase activity, acting on NAD(P)H"/>
    <property type="evidence" value="ECO:0007669"/>
    <property type="project" value="InterPro"/>
</dbReference>
<dbReference type="FunFam" id="3.30.200.210:FF:000002">
    <property type="entry name" value="NADH-ubiquinone oxidoreductase 75 kDa subunit"/>
    <property type="match status" value="1"/>
</dbReference>
<evidence type="ECO:0000256" key="9">
    <source>
        <dbReference type="ARBA" id="ARBA00047712"/>
    </source>
</evidence>
<evidence type="ECO:0000259" key="12">
    <source>
        <dbReference type="PROSITE" id="PS51669"/>
    </source>
</evidence>
<dbReference type="AlphaFoldDB" id="A0A2T6B2B3"/>
<dbReference type="InterPro" id="IPR000283">
    <property type="entry name" value="NADH_UbQ_OxRdtase_75kDa_su_CS"/>
</dbReference>